<sequence length="527" mass="58096">MDRRSFLGATAAVAAAPSIAQSQAARTLKMVPHANLTVMDPVWTTAYITRNHGFMVWDTLYGLDAEYRPQPQMVEGHTVANDGKLWTFTLRDGLRFHNGEPVRAADCVASLARWGRRDAMGARLAALTEEMVALDDKRFTIRLSRPYGLMLDSLAKPTSNAAFIMPASIAATDAFTQIRPDQVIGSGPFSFKRDELVSGSRVVYERFAGYTPRQGGTPSGTAGPKIVHFDRVEWHIMPDFATAAAALSSGEMDWWETVTPDLAPMLGRNRNVAVVQPDPLGSIAVMRPNHLHAPMNNPAFRRALLRAVDQASYMTAFMGTDPAGFRSGVGAFTPGTPLASNVGLEVFERNMDTARRMIRESGYANERIVLLGTTDIASLAAWSQVAADMFRRLGVNIDFQSMDWGTVVQRRAQQNPIEQGGWSAFCTNWGGLDHLNPAGHLMLRGQGRAGFIGWPESARLESLRDAWFEAPDLAAQQRIAADLQRQMLEDVPYIPLGQFFQPLAHRRNLTGVMQPGGIPVFWNVRRV</sequence>
<evidence type="ECO:0000256" key="1">
    <source>
        <dbReference type="ARBA" id="ARBA00004418"/>
    </source>
</evidence>
<dbReference type="SUPFAM" id="SSF53850">
    <property type="entry name" value="Periplasmic binding protein-like II"/>
    <property type="match status" value="1"/>
</dbReference>
<evidence type="ECO:0000313" key="5">
    <source>
        <dbReference type="EMBL" id="WPB84489.1"/>
    </source>
</evidence>
<name>A0ABZ0PFQ5_9PROT</name>
<dbReference type="InterPro" id="IPR030678">
    <property type="entry name" value="Peptide/Ni-bd"/>
</dbReference>
<evidence type="ECO:0000256" key="2">
    <source>
        <dbReference type="ARBA" id="ARBA00005695"/>
    </source>
</evidence>
<protein>
    <submittedName>
        <fullName evidence="5">ABC transporter substrate-binding protein</fullName>
    </submittedName>
</protein>
<reference evidence="5 6" key="1">
    <citation type="submission" date="2023-11" db="EMBL/GenBank/DDBJ databases">
        <title>Arctic aerobic anoxygenic photoheterotroph Sediminicoccus rosea KRV36 adapts its photosynthesis to long days of polar summer.</title>
        <authorList>
            <person name="Tomasch J."/>
            <person name="Kopejtka K."/>
            <person name="Bily T."/>
            <person name="Gardiner A.T."/>
            <person name="Gardian Z."/>
            <person name="Shivaramu S."/>
            <person name="Koblizek M."/>
            <person name="Engelhardt F."/>
            <person name="Kaftan D."/>
        </authorList>
    </citation>
    <scope>NUCLEOTIDE SEQUENCE [LARGE SCALE GENOMIC DNA]</scope>
    <source>
        <strain evidence="5 6">R-30</strain>
    </source>
</reference>
<dbReference type="CDD" id="cd08502">
    <property type="entry name" value="PBP2_NikA_DppA_OppA_like_16"/>
    <property type="match status" value="1"/>
</dbReference>
<proteinExistence type="inferred from homology"/>
<keyword evidence="6" id="KW-1185">Reference proteome</keyword>
<dbReference type="RefSeq" id="WP_318648451.1">
    <property type="nucleotide sequence ID" value="NZ_CP137852.1"/>
</dbReference>
<comment type="similarity">
    <text evidence="2">Belongs to the bacterial solute-binding protein 5 family.</text>
</comment>
<dbReference type="PIRSF" id="PIRSF002741">
    <property type="entry name" value="MppA"/>
    <property type="match status" value="1"/>
</dbReference>
<dbReference type="PANTHER" id="PTHR30290">
    <property type="entry name" value="PERIPLASMIC BINDING COMPONENT OF ABC TRANSPORTER"/>
    <property type="match status" value="1"/>
</dbReference>
<dbReference type="Gene3D" id="3.10.105.10">
    <property type="entry name" value="Dipeptide-binding Protein, Domain 3"/>
    <property type="match status" value="1"/>
</dbReference>
<dbReference type="Pfam" id="PF00496">
    <property type="entry name" value="SBP_bac_5"/>
    <property type="match status" value="1"/>
</dbReference>
<dbReference type="Gene3D" id="3.40.190.10">
    <property type="entry name" value="Periplasmic binding protein-like II"/>
    <property type="match status" value="1"/>
</dbReference>
<evidence type="ECO:0000256" key="3">
    <source>
        <dbReference type="ARBA" id="ARBA00022729"/>
    </source>
</evidence>
<gene>
    <name evidence="5" type="ORF">R9Z33_20630</name>
</gene>
<evidence type="ECO:0000259" key="4">
    <source>
        <dbReference type="Pfam" id="PF00496"/>
    </source>
</evidence>
<dbReference type="PANTHER" id="PTHR30290:SF38">
    <property type="entry name" value="D,D-DIPEPTIDE-BINDING PERIPLASMIC PROTEIN DDPA-RELATED"/>
    <property type="match status" value="1"/>
</dbReference>
<dbReference type="EMBL" id="CP137852">
    <property type="protein sequence ID" value="WPB84489.1"/>
    <property type="molecule type" value="Genomic_DNA"/>
</dbReference>
<dbReference type="Proteomes" id="UP001305521">
    <property type="component" value="Chromosome"/>
</dbReference>
<comment type="subcellular location">
    <subcellularLocation>
        <location evidence="1">Periplasm</location>
    </subcellularLocation>
</comment>
<accession>A0ABZ0PFQ5</accession>
<feature type="domain" description="Solute-binding protein family 5" evidence="4">
    <location>
        <begin position="69"/>
        <end position="432"/>
    </location>
</feature>
<evidence type="ECO:0000313" key="6">
    <source>
        <dbReference type="Proteomes" id="UP001305521"/>
    </source>
</evidence>
<keyword evidence="3" id="KW-0732">Signal</keyword>
<dbReference type="InterPro" id="IPR000914">
    <property type="entry name" value="SBP_5_dom"/>
</dbReference>
<organism evidence="5 6">
    <name type="scientific">Sediminicoccus rosea</name>
    <dbReference type="NCBI Taxonomy" id="1225128"/>
    <lineage>
        <taxon>Bacteria</taxon>
        <taxon>Pseudomonadati</taxon>
        <taxon>Pseudomonadota</taxon>
        <taxon>Alphaproteobacteria</taxon>
        <taxon>Acetobacterales</taxon>
        <taxon>Roseomonadaceae</taxon>
        <taxon>Sediminicoccus</taxon>
    </lineage>
</organism>
<dbReference type="InterPro" id="IPR039424">
    <property type="entry name" value="SBP_5"/>
</dbReference>